<keyword evidence="3" id="KW-1185">Reference proteome</keyword>
<dbReference type="PANTHER" id="PTHR36974:SF1">
    <property type="entry name" value="DOXX FAMILY MEMBRANE PROTEIN"/>
    <property type="match status" value="1"/>
</dbReference>
<evidence type="ECO:0000256" key="1">
    <source>
        <dbReference type="SAM" id="Phobius"/>
    </source>
</evidence>
<keyword evidence="1" id="KW-0472">Membrane</keyword>
<accession>A0A345HCP5</accession>
<gene>
    <name evidence="2" type="ORF">DVK85_08975</name>
</gene>
<dbReference type="PANTHER" id="PTHR36974">
    <property type="entry name" value="MEMBRANE PROTEIN-RELATED"/>
    <property type="match status" value="1"/>
</dbReference>
<feature type="transmembrane region" description="Helical" evidence="1">
    <location>
        <begin position="66"/>
        <end position="84"/>
    </location>
</feature>
<dbReference type="AlphaFoldDB" id="A0A345HCP5"/>
<feature type="transmembrane region" description="Helical" evidence="1">
    <location>
        <begin position="32"/>
        <end position="54"/>
    </location>
</feature>
<dbReference type="RefSeq" id="WP_114678113.1">
    <property type="nucleotide sequence ID" value="NZ_CP031188.1"/>
</dbReference>
<dbReference type="OrthoDB" id="673526at2"/>
<reference evidence="2 3" key="1">
    <citation type="submission" date="2018-07" db="EMBL/GenBank/DDBJ databases">
        <title>Complete genome sequence of Flavobacterium arcticum type strain SM1502T.</title>
        <authorList>
            <person name="Li Y."/>
            <person name="Li D.-D."/>
        </authorList>
    </citation>
    <scope>NUCLEOTIDE SEQUENCE [LARGE SCALE GENOMIC DNA]</scope>
    <source>
        <strain evidence="2 3">SM1502</strain>
    </source>
</reference>
<keyword evidence="1" id="KW-0812">Transmembrane</keyword>
<proteinExistence type="predicted"/>
<name>A0A345HCP5_9FLAO</name>
<keyword evidence="1" id="KW-1133">Transmembrane helix</keyword>
<feature type="transmembrane region" description="Helical" evidence="1">
    <location>
        <begin position="90"/>
        <end position="109"/>
    </location>
</feature>
<organism evidence="2 3">
    <name type="scientific">Flavobacterium arcticum</name>
    <dbReference type="NCBI Taxonomy" id="1784713"/>
    <lineage>
        <taxon>Bacteria</taxon>
        <taxon>Pseudomonadati</taxon>
        <taxon>Bacteroidota</taxon>
        <taxon>Flavobacteriia</taxon>
        <taxon>Flavobacteriales</taxon>
        <taxon>Flavobacteriaceae</taxon>
        <taxon>Flavobacterium</taxon>
    </lineage>
</organism>
<feature type="transmembrane region" description="Helical" evidence="1">
    <location>
        <begin position="129"/>
        <end position="148"/>
    </location>
</feature>
<dbReference type="EMBL" id="CP031188">
    <property type="protein sequence ID" value="AXG74355.1"/>
    <property type="molecule type" value="Genomic_DNA"/>
</dbReference>
<evidence type="ECO:0008006" key="4">
    <source>
        <dbReference type="Google" id="ProtNLM"/>
    </source>
</evidence>
<protein>
    <recommendedName>
        <fullName evidence="4">DoxX family membrane protein</fullName>
    </recommendedName>
</protein>
<dbReference type="Proteomes" id="UP000253951">
    <property type="component" value="Chromosome"/>
</dbReference>
<evidence type="ECO:0000313" key="3">
    <source>
        <dbReference type="Proteomes" id="UP000253951"/>
    </source>
</evidence>
<sequence>MKPLFVLLLTFLLATGIFKIFTTEYQYVKSGTIALCCMLLLTAIGHFKFTSGMALMLPDFIPAKRFIIYSTGFLEILLAIAFLFPKYRYAAGIIFIIFLILSLPFNIYAAIKHVNYETASYDGKGLLYLWFRIPMQLFLIVWTLIFALRVRFF</sequence>
<dbReference type="KEGG" id="fat:DVK85_08975"/>
<evidence type="ECO:0000313" key="2">
    <source>
        <dbReference type="EMBL" id="AXG74355.1"/>
    </source>
</evidence>